<dbReference type="EMBL" id="BMAO01034997">
    <property type="protein sequence ID" value="GFR00429.1"/>
    <property type="molecule type" value="Genomic_DNA"/>
</dbReference>
<dbReference type="AlphaFoldDB" id="A0A8X6LB10"/>
<dbReference type="Gene3D" id="3.30.70.270">
    <property type="match status" value="1"/>
</dbReference>
<reference evidence="2" key="1">
    <citation type="submission" date="2020-07" db="EMBL/GenBank/DDBJ databases">
        <title>Multicomponent nature underlies the extraordinary mechanical properties of spider dragline silk.</title>
        <authorList>
            <person name="Kono N."/>
            <person name="Nakamura H."/>
            <person name="Mori M."/>
            <person name="Yoshida Y."/>
            <person name="Ohtoshi R."/>
            <person name="Malay A.D."/>
            <person name="Moran D.A.P."/>
            <person name="Tomita M."/>
            <person name="Numata K."/>
            <person name="Arakawa K."/>
        </authorList>
    </citation>
    <scope>NUCLEOTIDE SEQUENCE</scope>
</reference>
<gene>
    <name evidence="2" type="ORF">TNCT_595441</name>
</gene>
<evidence type="ECO:0000313" key="2">
    <source>
        <dbReference type="EMBL" id="GFR00429.1"/>
    </source>
</evidence>
<dbReference type="SUPFAM" id="SSF56672">
    <property type="entry name" value="DNA/RNA polymerases"/>
    <property type="match status" value="1"/>
</dbReference>
<feature type="compositionally biased region" description="Polar residues" evidence="1">
    <location>
        <begin position="93"/>
        <end position="108"/>
    </location>
</feature>
<sequence>MHCLEGKGVFSKSDSIKAYHQIAVEKSDILKMAVISPIGPFEHNFMTFGPVNATQTFQRFIDQERKVLFQLIVWICFYGNRGSSSSTRKDSPAPTQNSPVQTDTTTQYGRHARFRLPISSRQPPSMDSEGK</sequence>
<dbReference type="Proteomes" id="UP000887116">
    <property type="component" value="Unassembled WGS sequence"/>
</dbReference>
<dbReference type="OrthoDB" id="10554937at2759"/>
<organism evidence="2 3">
    <name type="scientific">Trichonephila clavata</name>
    <name type="common">Joro spider</name>
    <name type="synonym">Nephila clavata</name>
    <dbReference type="NCBI Taxonomy" id="2740835"/>
    <lineage>
        <taxon>Eukaryota</taxon>
        <taxon>Metazoa</taxon>
        <taxon>Ecdysozoa</taxon>
        <taxon>Arthropoda</taxon>
        <taxon>Chelicerata</taxon>
        <taxon>Arachnida</taxon>
        <taxon>Araneae</taxon>
        <taxon>Araneomorphae</taxon>
        <taxon>Entelegynae</taxon>
        <taxon>Araneoidea</taxon>
        <taxon>Nephilidae</taxon>
        <taxon>Trichonephila</taxon>
    </lineage>
</organism>
<dbReference type="InterPro" id="IPR043128">
    <property type="entry name" value="Rev_trsase/Diguanyl_cyclase"/>
</dbReference>
<keyword evidence="3" id="KW-1185">Reference proteome</keyword>
<proteinExistence type="predicted"/>
<evidence type="ECO:0000313" key="3">
    <source>
        <dbReference type="Proteomes" id="UP000887116"/>
    </source>
</evidence>
<dbReference type="GO" id="GO:0071897">
    <property type="term" value="P:DNA biosynthetic process"/>
    <property type="evidence" value="ECO:0007669"/>
    <property type="project" value="UniProtKB-ARBA"/>
</dbReference>
<feature type="region of interest" description="Disordered" evidence="1">
    <location>
        <begin position="82"/>
        <end position="131"/>
    </location>
</feature>
<protein>
    <submittedName>
        <fullName evidence="2">Uncharacterized protein</fullName>
    </submittedName>
</protein>
<name>A0A8X6LB10_TRICU</name>
<accession>A0A8X6LB10</accession>
<dbReference type="Gene3D" id="3.10.10.10">
    <property type="entry name" value="HIV Type 1 Reverse Transcriptase, subunit A, domain 1"/>
    <property type="match status" value="1"/>
</dbReference>
<evidence type="ECO:0000256" key="1">
    <source>
        <dbReference type="SAM" id="MobiDB-lite"/>
    </source>
</evidence>
<comment type="caution">
    <text evidence="2">The sequence shown here is derived from an EMBL/GenBank/DDBJ whole genome shotgun (WGS) entry which is preliminary data.</text>
</comment>
<dbReference type="InterPro" id="IPR043502">
    <property type="entry name" value="DNA/RNA_pol_sf"/>
</dbReference>